<keyword evidence="5" id="KW-0479">Metal-binding</keyword>
<evidence type="ECO:0000313" key="9">
    <source>
        <dbReference type="EMBL" id="TVY12549.1"/>
    </source>
</evidence>
<dbReference type="CDD" id="cd13934">
    <property type="entry name" value="RNase_H_Dikarya_like"/>
    <property type="match status" value="1"/>
</dbReference>
<dbReference type="AlphaFoldDB" id="A0A8T9B1N0"/>
<protein>
    <recommendedName>
        <fullName evidence="3">ribonuclease H</fullName>
        <ecNumber evidence="3">3.1.26.4</ecNumber>
    </recommendedName>
</protein>
<dbReference type="Proteomes" id="UP000469559">
    <property type="component" value="Unassembled WGS sequence"/>
</dbReference>
<dbReference type="OrthoDB" id="407198at2759"/>
<dbReference type="Pfam" id="PF00075">
    <property type="entry name" value="RNase_H"/>
    <property type="match status" value="1"/>
</dbReference>
<evidence type="ECO:0000256" key="1">
    <source>
        <dbReference type="ARBA" id="ARBA00000077"/>
    </source>
</evidence>
<name>A0A8T9B1N0_9HELO</name>
<dbReference type="PANTHER" id="PTHR10642">
    <property type="entry name" value="RIBONUCLEASE H1"/>
    <property type="match status" value="1"/>
</dbReference>
<organism evidence="9 10">
    <name type="scientific">Lachnellula arida</name>
    <dbReference type="NCBI Taxonomy" id="1316785"/>
    <lineage>
        <taxon>Eukaryota</taxon>
        <taxon>Fungi</taxon>
        <taxon>Dikarya</taxon>
        <taxon>Ascomycota</taxon>
        <taxon>Pezizomycotina</taxon>
        <taxon>Leotiomycetes</taxon>
        <taxon>Helotiales</taxon>
        <taxon>Lachnaceae</taxon>
        <taxon>Lachnellula</taxon>
    </lineage>
</organism>
<comment type="similarity">
    <text evidence="2">Belongs to the RNase H family.</text>
</comment>
<dbReference type="InterPro" id="IPR002156">
    <property type="entry name" value="RNaseH_domain"/>
</dbReference>
<evidence type="ECO:0000313" key="10">
    <source>
        <dbReference type="Proteomes" id="UP000469559"/>
    </source>
</evidence>
<gene>
    <name evidence="9" type="primary">rnhA_2</name>
    <name evidence="9" type="ORF">LARI1_G009403</name>
</gene>
<accession>A0A8T9B1N0</accession>
<evidence type="ECO:0000259" key="8">
    <source>
        <dbReference type="PROSITE" id="PS50879"/>
    </source>
</evidence>
<sequence>RTRQWPRFIRQSNDSGILIFTDGACLNNGQSDPAGGWGFVFRGPALNNPDIGMMYGRLENRGPSGEAHPQTSNRAELRAAIAALHFRAWYGEGWTKLVIATDSEYVTKGVTEWVHSWASSGWRTSTGAAVKNRDLWEELLGEVLGHQKRGLHISIWRIPRGLNREADRIAKRGAEKGPMEDFEAISGMLC</sequence>
<dbReference type="GO" id="GO:0046872">
    <property type="term" value="F:metal ion binding"/>
    <property type="evidence" value="ECO:0007669"/>
    <property type="project" value="UniProtKB-KW"/>
</dbReference>
<keyword evidence="6" id="KW-0255">Endonuclease</keyword>
<keyword evidence="7" id="KW-0378">Hydrolase</keyword>
<dbReference type="Gene3D" id="3.30.420.10">
    <property type="entry name" value="Ribonuclease H-like superfamily/Ribonuclease H"/>
    <property type="match status" value="1"/>
</dbReference>
<dbReference type="EC" id="3.1.26.4" evidence="3"/>
<evidence type="ECO:0000256" key="3">
    <source>
        <dbReference type="ARBA" id="ARBA00012180"/>
    </source>
</evidence>
<keyword evidence="10" id="KW-1185">Reference proteome</keyword>
<dbReference type="PROSITE" id="PS50879">
    <property type="entry name" value="RNASE_H_1"/>
    <property type="match status" value="1"/>
</dbReference>
<comment type="catalytic activity">
    <reaction evidence="1">
        <text>Endonucleolytic cleavage to 5'-phosphomonoester.</text>
        <dbReference type="EC" id="3.1.26.4"/>
    </reaction>
</comment>
<keyword evidence="4" id="KW-0540">Nuclease</keyword>
<dbReference type="PANTHER" id="PTHR10642:SF26">
    <property type="entry name" value="RIBONUCLEASE H1"/>
    <property type="match status" value="1"/>
</dbReference>
<dbReference type="InterPro" id="IPR012337">
    <property type="entry name" value="RNaseH-like_sf"/>
</dbReference>
<comment type="caution">
    <text evidence="9">The sequence shown here is derived from an EMBL/GenBank/DDBJ whole genome shotgun (WGS) entry which is preliminary data.</text>
</comment>
<dbReference type="GO" id="GO:0004523">
    <property type="term" value="F:RNA-DNA hybrid ribonuclease activity"/>
    <property type="evidence" value="ECO:0007669"/>
    <property type="project" value="UniProtKB-EC"/>
</dbReference>
<dbReference type="SUPFAM" id="SSF53098">
    <property type="entry name" value="Ribonuclease H-like"/>
    <property type="match status" value="1"/>
</dbReference>
<evidence type="ECO:0000256" key="6">
    <source>
        <dbReference type="ARBA" id="ARBA00022759"/>
    </source>
</evidence>
<feature type="domain" description="RNase H type-1" evidence="8">
    <location>
        <begin position="13"/>
        <end position="175"/>
    </location>
</feature>
<dbReference type="InterPro" id="IPR036397">
    <property type="entry name" value="RNaseH_sf"/>
</dbReference>
<evidence type="ECO:0000256" key="7">
    <source>
        <dbReference type="ARBA" id="ARBA00022801"/>
    </source>
</evidence>
<evidence type="ECO:0000256" key="4">
    <source>
        <dbReference type="ARBA" id="ARBA00022722"/>
    </source>
</evidence>
<dbReference type="EMBL" id="QGMF01001669">
    <property type="protein sequence ID" value="TVY12549.1"/>
    <property type="molecule type" value="Genomic_DNA"/>
</dbReference>
<evidence type="ECO:0000256" key="5">
    <source>
        <dbReference type="ARBA" id="ARBA00022723"/>
    </source>
</evidence>
<reference evidence="9 10" key="1">
    <citation type="submission" date="2018-05" db="EMBL/GenBank/DDBJ databases">
        <title>Whole genome sequencing for identification of molecular markers to develop diagnostic detection tools for the regulated plant pathogen Lachnellula willkommii.</title>
        <authorList>
            <person name="Giroux E."/>
            <person name="Bilodeau G."/>
        </authorList>
    </citation>
    <scope>NUCLEOTIDE SEQUENCE [LARGE SCALE GENOMIC DNA]</scope>
    <source>
        <strain evidence="9 10">CBS 203.66</strain>
    </source>
</reference>
<dbReference type="GO" id="GO:0003676">
    <property type="term" value="F:nucleic acid binding"/>
    <property type="evidence" value="ECO:0007669"/>
    <property type="project" value="InterPro"/>
</dbReference>
<dbReference type="InterPro" id="IPR050092">
    <property type="entry name" value="RNase_H"/>
</dbReference>
<dbReference type="GO" id="GO:0043137">
    <property type="term" value="P:DNA replication, removal of RNA primer"/>
    <property type="evidence" value="ECO:0007669"/>
    <property type="project" value="TreeGrafter"/>
</dbReference>
<feature type="non-terminal residue" evidence="9">
    <location>
        <position position="1"/>
    </location>
</feature>
<proteinExistence type="inferred from homology"/>
<evidence type="ECO:0000256" key="2">
    <source>
        <dbReference type="ARBA" id="ARBA00005300"/>
    </source>
</evidence>